<gene>
    <name evidence="2" type="primary">soxY</name>
    <name evidence="2" type="ORF">GL267_07825</name>
</gene>
<dbReference type="Gene3D" id="2.60.40.2470">
    <property type="entry name" value="SoxY domain"/>
    <property type="match status" value="1"/>
</dbReference>
<dbReference type="AlphaFoldDB" id="A0A845UF99"/>
<dbReference type="RefSeq" id="WP_163097775.1">
    <property type="nucleotide sequence ID" value="NZ_CP127523.1"/>
</dbReference>
<dbReference type="GO" id="GO:0005506">
    <property type="term" value="F:iron ion binding"/>
    <property type="evidence" value="ECO:0007669"/>
    <property type="project" value="InterPro"/>
</dbReference>
<organism evidence="2">
    <name type="scientific">Acidithiobacillus ferrianus</name>
    <dbReference type="NCBI Taxonomy" id="2678518"/>
    <lineage>
        <taxon>Bacteria</taxon>
        <taxon>Pseudomonadati</taxon>
        <taxon>Pseudomonadota</taxon>
        <taxon>Acidithiobacillia</taxon>
        <taxon>Acidithiobacillales</taxon>
        <taxon>Acidithiobacillaceae</taxon>
        <taxon>Acidithiobacillus</taxon>
    </lineage>
</organism>
<dbReference type="InterPro" id="IPR006311">
    <property type="entry name" value="TAT_signal"/>
</dbReference>
<dbReference type="InterPro" id="IPR032711">
    <property type="entry name" value="SoxY"/>
</dbReference>
<dbReference type="InterPro" id="IPR016568">
    <property type="entry name" value="Sulphur_oxidation_SoxY"/>
</dbReference>
<feature type="domain" description="Ig-like SoxY" evidence="1">
    <location>
        <begin position="61"/>
        <end position="169"/>
    </location>
</feature>
<dbReference type="PIRSF" id="PIRSF010312">
    <property type="entry name" value="Sulphur_oxidation_SoxY"/>
    <property type="match status" value="1"/>
</dbReference>
<dbReference type="SUPFAM" id="SSF49367">
    <property type="entry name" value="Superoxide reductase-like"/>
    <property type="match status" value="1"/>
</dbReference>
<evidence type="ECO:0000313" key="2">
    <source>
        <dbReference type="EMBL" id="NDU42554.1"/>
    </source>
</evidence>
<protein>
    <submittedName>
        <fullName evidence="2">Thiosulfate oxidation carrier protein SoxY</fullName>
    </submittedName>
</protein>
<dbReference type="EMBL" id="WNJL01000030">
    <property type="protein sequence ID" value="NDU42554.1"/>
    <property type="molecule type" value="Genomic_DNA"/>
</dbReference>
<comment type="caution">
    <text evidence="2">The sequence shown here is derived from an EMBL/GenBank/DDBJ whole genome shotgun (WGS) entry which is preliminary data.</text>
</comment>
<dbReference type="InterPro" id="IPR036073">
    <property type="entry name" value="Desulfoferrodoxin_Fe-bd_dom_sf"/>
</dbReference>
<dbReference type="GO" id="GO:0016491">
    <property type="term" value="F:oxidoreductase activity"/>
    <property type="evidence" value="ECO:0007669"/>
    <property type="project" value="InterPro"/>
</dbReference>
<accession>A0A845UF99</accession>
<dbReference type="Pfam" id="PF13501">
    <property type="entry name" value="SoxY"/>
    <property type="match status" value="1"/>
</dbReference>
<dbReference type="InterPro" id="IPR038162">
    <property type="entry name" value="SoxY_sf"/>
</dbReference>
<reference evidence="2" key="1">
    <citation type="submission" date="2019-11" db="EMBL/GenBank/DDBJ databases">
        <title>Acidithiobacillus ferrianus sp. nov.: a facultatively anaerobic and extremely acidophilic chemolithoautotroph.</title>
        <authorList>
            <person name="Norris P.R."/>
            <person name="Falagan C."/>
            <person name="Moya-Beltran A."/>
            <person name="Castro M."/>
            <person name="Quatrini R."/>
            <person name="Johnson D.B."/>
        </authorList>
    </citation>
    <scope>NUCLEOTIDE SEQUENCE [LARGE SCALE GENOMIC DNA]</scope>
    <source>
        <strain evidence="2">MG</strain>
    </source>
</reference>
<dbReference type="NCBIfam" id="TIGR04488">
    <property type="entry name" value="SoxY_true_GGCGG"/>
    <property type="match status" value="1"/>
</dbReference>
<sequence length="171" mass="18005">MFSNPLPRRDFIRATLTGGAVVAAAGAGLLRSDSAMAGDVPGWPAKPFEDKTLSSAMMDSVGKTSVAPSPKVKLTAPTIAENGGAVPVTVEIDFPMTADDYIDAVYLFVDHNPSPLVSKYQFTPESGQAYFQERIKMAKTDHIRVIAKSSKGVLMASTPKEVKVTIGGCGG</sequence>
<name>A0A845UF99_9PROT</name>
<proteinExistence type="predicted"/>
<evidence type="ECO:0000259" key="1">
    <source>
        <dbReference type="Pfam" id="PF13501"/>
    </source>
</evidence>
<dbReference type="PROSITE" id="PS51318">
    <property type="entry name" value="TAT"/>
    <property type="match status" value="1"/>
</dbReference>